<dbReference type="InterPro" id="IPR036390">
    <property type="entry name" value="WH_DNA-bd_sf"/>
</dbReference>
<dbReference type="OrthoDB" id="2314798at2"/>
<sequence length="149" mass="16704">MQPALFQLIVQFVANVHQAANELSKAVQLEEVTPVQYKMLEFIKVSQPVTLSHISDCLQMSMPNTSRELRKLSEKELCVKSFDPEDRRKQWIRLTASGESMMNNAFASIEASLAARIGELSVDELEEVAAAIELLQAKVFANPPSNRKD</sequence>
<keyword evidence="4" id="KW-1185">Reference proteome</keyword>
<dbReference type="InterPro" id="IPR039422">
    <property type="entry name" value="MarR/SlyA-like"/>
</dbReference>
<evidence type="ECO:0000256" key="1">
    <source>
        <dbReference type="ARBA" id="ARBA00023125"/>
    </source>
</evidence>
<dbReference type="SMART" id="SM00347">
    <property type="entry name" value="HTH_MARR"/>
    <property type="match status" value="1"/>
</dbReference>
<dbReference type="GO" id="GO:0003677">
    <property type="term" value="F:DNA binding"/>
    <property type="evidence" value="ECO:0007669"/>
    <property type="project" value="UniProtKB-KW"/>
</dbReference>
<organism evidence="3 4">
    <name type="scientific">Paenibacillus methanolicus</name>
    <dbReference type="NCBI Taxonomy" id="582686"/>
    <lineage>
        <taxon>Bacteria</taxon>
        <taxon>Bacillati</taxon>
        <taxon>Bacillota</taxon>
        <taxon>Bacilli</taxon>
        <taxon>Bacillales</taxon>
        <taxon>Paenibacillaceae</taxon>
        <taxon>Paenibacillus</taxon>
    </lineage>
</organism>
<dbReference type="InterPro" id="IPR036388">
    <property type="entry name" value="WH-like_DNA-bd_sf"/>
</dbReference>
<dbReference type="InterPro" id="IPR000835">
    <property type="entry name" value="HTH_MarR-typ"/>
</dbReference>
<protein>
    <submittedName>
        <fullName evidence="3">DNA-binding MarR family transcriptional regulator</fullName>
    </submittedName>
</protein>
<dbReference type="Pfam" id="PF01047">
    <property type="entry name" value="MarR"/>
    <property type="match status" value="1"/>
</dbReference>
<keyword evidence="1 3" id="KW-0238">DNA-binding</keyword>
<gene>
    <name evidence="3" type="ORF">BCM02_10819</name>
</gene>
<proteinExistence type="predicted"/>
<dbReference type="SUPFAM" id="SSF46785">
    <property type="entry name" value="Winged helix' DNA-binding domain"/>
    <property type="match status" value="1"/>
</dbReference>
<dbReference type="AlphaFoldDB" id="A0A5S5BYV1"/>
<name>A0A5S5BYV1_9BACL</name>
<comment type="caution">
    <text evidence="3">The sequence shown here is derived from an EMBL/GenBank/DDBJ whole genome shotgun (WGS) entry which is preliminary data.</text>
</comment>
<dbReference type="PROSITE" id="PS50995">
    <property type="entry name" value="HTH_MARR_2"/>
    <property type="match status" value="1"/>
</dbReference>
<dbReference type="EMBL" id="VNHS01000008">
    <property type="protein sequence ID" value="TYP72365.1"/>
    <property type="molecule type" value="Genomic_DNA"/>
</dbReference>
<accession>A0A5S5BYV1</accession>
<dbReference type="Proteomes" id="UP000323257">
    <property type="component" value="Unassembled WGS sequence"/>
</dbReference>
<dbReference type="Gene3D" id="1.10.10.10">
    <property type="entry name" value="Winged helix-like DNA-binding domain superfamily/Winged helix DNA-binding domain"/>
    <property type="match status" value="1"/>
</dbReference>
<dbReference type="GO" id="GO:0003700">
    <property type="term" value="F:DNA-binding transcription factor activity"/>
    <property type="evidence" value="ECO:0007669"/>
    <property type="project" value="InterPro"/>
</dbReference>
<evidence type="ECO:0000313" key="4">
    <source>
        <dbReference type="Proteomes" id="UP000323257"/>
    </source>
</evidence>
<dbReference type="PANTHER" id="PTHR33164:SF43">
    <property type="entry name" value="HTH-TYPE TRANSCRIPTIONAL REPRESSOR YETL"/>
    <property type="match status" value="1"/>
</dbReference>
<dbReference type="GO" id="GO:0006950">
    <property type="term" value="P:response to stress"/>
    <property type="evidence" value="ECO:0007669"/>
    <property type="project" value="TreeGrafter"/>
</dbReference>
<reference evidence="3 4" key="1">
    <citation type="submission" date="2019-07" db="EMBL/GenBank/DDBJ databases">
        <title>Genomic Encyclopedia of Type Strains, Phase III (KMG-III): the genomes of soil and plant-associated and newly described type strains.</title>
        <authorList>
            <person name="Whitman W."/>
        </authorList>
    </citation>
    <scope>NUCLEOTIDE SEQUENCE [LARGE SCALE GENOMIC DNA]</scope>
    <source>
        <strain evidence="3 4">BL24</strain>
    </source>
</reference>
<evidence type="ECO:0000259" key="2">
    <source>
        <dbReference type="PROSITE" id="PS50995"/>
    </source>
</evidence>
<feature type="domain" description="HTH marR-type" evidence="2">
    <location>
        <begin position="2"/>
        <end position="137"/>
    </location>
</feature>
<dbReference type="RefSeq" id="WP_148930999.1">
    <property type="nucleotide sequence ID" value="NZ_VNHS01000008.1"/>
</dbReference>
<dbReference type="PANTHER" id="PTHR33164">
    <property type="entry name" value="TRANSCRIPTIONAL REGULATOR, MARR FAMILY"/>
    <property type="match status" value="1"/>
</dbReference>
<evidence type="ECO:0000313" key="3">
    <source>
        <dbReference type="EMBL" id="TYP72365.1"/>
    </source>
</evidence>